<keyword evidence="6 7" id="KW-0472">Membrane</keyword>
<dbReference type="Proteomes" id="UP000814176">
    <property type="component" value="Unassembled WGS sequence"/>
</dbReference>
<evidence type="ECO:0000313" key="10">
    <source>
        <dbReference type="Proteomes" id="UP000814176"/>
    </source>
</evidence>
<comment type="subcellular location">
    <subcellularLocation>
        <location evidence="1">Membrane</location>
        <topology evidence="1">Multi-pass membrane protein</topology>
    </subcellularLocation>
</comment>
<comment type="caution">
    <text evidence="9">The sequence shown here is derived from an EMBL/GenBank/DDBJ whole genome shotgun (WGS) entry which is preliminary data.</text>
</comment>
<dbReference type="RefSeq" id="XP_047773388.1">
    <property type="nucleotide sequence ID" value="XM_047925210.1"/>
</dbReference>
<proteinExistence type="inferred from homology"/>
<dbReference type="GeneID" id="72005942"/>
<dbReference type="PANTHER" id="PTHR43731:SF14">
    <property type="entry name" value="PRESENILIN-ASSOCIATED RHOMBOID-LIKE PROTEIN, MITOCHONDRIAL"/>
    <property type="match status" value="1"/>
</dbReference>
<feature type="transmembrane region" description="Helical" evidence="7">
    <location>
        <begin position="232"/>
        <end position="250"/>
    </location>
</feature>
<dbReference type="InterPro" id="IPR050925">
    <property type="entry name" value="Rhomboid_protease_S54"/>
</dbReference>
<evidence type="ECO:0000313" key="9">
    <source>
        <dbReference type="EMBL" id="KAH9830025.1"/>
    </source>
</evidence>
<dbReference type="Pfam" id="PF01694">
    <property type="entry name" value="Rhomboid"/>
    <property type="match status" value="1"/>
</dbReference>
<sequence>MMLWTLRPYRCLSRPQCRYFSGSTLRSQPRQLVGEGRSHFSSSKARVQEAGPHIEAKQPPMFTFSERIGPPSIRNQVLFFVFGSLLTFGVAARQTNLETYHWTNKLTGSSFSWPLGGGSPSNAELREAERTELRETLEYGLHKFIKSLSALSDHLKVMALYSYAYVADTYYTSPEGKRVCYMLAAVNGVVWAAWQLPKMGPFMLRTFAHHPLSGLSYTMLTSTFSHSSFIHLLFNMMAMLGFGSSATLYLAKQQQEDPSNLRESTTKWHFLSFFISAGLFSSLVSHVASARFKYPKLIARLANPTKSTASTASTVEGAAAVRSTSTLTGREALASIKPSLGASGAIYAAVTLTAMAFPEVHISLIFPPTPPIPIQYGVFGLMGMDVLGVIRGWRLFDHHAHLGGAMFGLWYYAYGPRVWESFREMTLGGLPPSLRKA</sequence>
<reference evidence="9 10" key="1">
    <citation type="journal article" date="2021" name="Environ. Microbiol.">
        <title>Gene family expansions and transcriptome signatures uncover fungal adaptations to wood decay.</title>
        <authorList>
            <person name="Hage H."/>
            <person name="Miyauchi S."/>
            <person name="Viragh M."/>
            <person name="Drula E."/>
            <person name="Min B."/>
            <person name="Chaduli D."/>
            <person name="Navarro D."/>
            <person name="Favel A."/>
            <person name="Norest M."/>
            <person name="Lesage-Meessen L."/>
            <person name="Balint B."/>
            <person name="Merenyi Z."/>
            <person name="de Eugenio L."/>
            <person name="Morin E."/>
            <person name="Martinez A.T."/>
            <person name="Baldrian P."/>
            <person name="Stursova M."/>
            <person name="Martinez M.J."/>
            <person name="Novotny C."/>
            <person name="Magnuson J.K."/>
            <person name="Spatafora J.W."/>
            <person name="Maurice S."/>
            <person name="Pangilinan J."/>
            <person name="Andreopoulos W."/>
            <person name="LaButti K."/>
            <person name="Hundley H."/>
            <person name="Na H."/>
            <person name="Kuo A."/>
            <person name="Barry K."/>
            <person name="Lipzen A."/>
            <person name="Henrissat B."/>
            <person name="Riley R."/>
            <person name="Ahrendt S."/>
            <person name="Nagy L.G."/>
            <person name="Grigoriev I.V."/>
            <person name="Martin F."/>
            <person name="Rosso M.N."/>
        </authorList>
    </citation>
    <scope>NUCLEOTIDE SEQUENCE [LARGE SCALE GENOMIC DNA]</scope>
    <source>
        <strain evidence="9 10">CIRM-BRFM 1785</strain>
    </source>
</reference>
<evidence type="ECO:0000256" key="1">
    <source>
        <dbReference type="ARBA" id="ARBA00004141"/>
    </source>
</evidence>
<evidence type="ECO:0000256" key="6">
    <source>
        <dbReference type="ARBA" id="ARBA00023136"/>
    </source>
</evidence>
<organism evidence="9 10">
    <name type="scientific">Rhodofomes roseus</name>
    <dbReference type="NCBI Taxonomy" id="34475"/>
    <lineage>
        <taxon>Eukaryota</taxon>
        <taxon>Fungi</taxon>
        <taxon>Dikarya</taxon>
        <taxon>Basidiomycota</taxon>
        <taxon>Agaricomycotina</taxon>
        <taxon>Agaricomycetes</taxon>
        <taxon>Polyporales</taxon>
        <taxon>Rhodofomes</taxon>
    </lineage>
</organism>
<evidence type="ECO:0000259" key="8">
    <source>
        <dbReference type="Pfam" id="PF01694"/>
    </source>
</evidence>
<feature type="domain" description="Peptidase S54 rhomboid" evidence="8">
    <location>
        <begin position="217"/>
        <end position="413"/>
    </location>
</feature>
<evidence type="ECO:0000256" key="4">
    <source>
        <dbReference type="ARBA" id="ARBA00022801"/>
    </source>
</evidence>
<evidence type="ECO:0000256" key="2">
    <source>
        <dbReference type="ARBA" id="ARBA00009045"/>
    </source>
</evidence>
<dbReference type="InterPro" id="IPR022764">
    <property type="entry name" value="Peptidase_S54_rhomboid_dom"/>
</dbReference>
<dbReference type="EMBL" id="JADCUA010000034">
    <property type="protein sequence ID" value="KAH9830025.1"/>
    <property type="molecule type" value="Genomic_DNA"/>
</dbReference>
<evidence type="ECO:0000256" key="5">
    <source>
        <dbReference type="ARBA" id="ARBA00022989"/>
    </source>
</evidence>
<feature type="transmembrane region" description="Helical" evidence="7">
    <location>
        <begin position="270"/>
        <end position="290"/>
    </location>
</feature>
<evidence type="ECO:0000256" key="7">
    <source>
        <dbReference type="SAM" id="Phobius"/>
    </source>
</evidence>
<dbReference type="Gene3D" id="1.20.1540.10">
    <property type="entry name" value="Rhomboid-like"/>
    <property type="match status" value="1"/>
</dbReference>
<keyword evidence="5 7" id="KW-1133">Transmembrane helix</keyword>
<feature type="transmembrane region" description="Helical" evidence="7">
    <location>
        <begin position="179"/>
        <end position="196"/>
    </location>
</feature>
<keyword evidence="4" id="KW-0378">Hydrolase</keyword>
<dbReference type="SUPFAM" id="SSF144091">
    <property type="entry name" value="Rhomboid-like"/>
    <property type="match status" value="1"/>
</dbReference>
<accession>A0ABQ8K060</accession>
<keyword evidence="3 7" id="KW-0812">Transmembrane</keyword>
<protein>
    <recommendedName>
        <fullName evidence="8">Peptidase S54 rhomboid domain-containing protein</fullName>
    </recommendedName>
</protein>
<gene>
    <name evidence="9" type="ORF">C8Q71DRAFT_788313</name>
</gene>
<name>A0ABQ8K060_9APHY</name>
<comment type="similarity">
    <text evidence="2">Belongs to the peptidase S54 family.</text>
</comment>
<dbReference type="PANTHER" id="PTHR43731">
    <property type="entry name" value="RHOMBOID PROTEASE"/>
    <property type="match status" value="1"/>
</dbReference>
<evidence type="ECO:0000256" key="3">
    <source>
        <dbReference type="ARBA" id="ARBA00022692"/>
    </source>
</evidence>
<dbReference type="InterPro" id="IPR035952">
    <property type="entry name" value="Rhomboid-like_sf"/>
</dbReference>
<keyword evidence="10" id="KW-1185">Reference proteome</keyword>